<protein>
    <submittedName>
        <fullName evidence="6">Hsp70/Hsp90 co-chaperone CNS1</fullName>
    </submittedName>
</protein>
<dbReference type="InterPro" id="IPR044059">
    <property type="entry name" value="Csn1/TTC4_wheel"/>
</dbReference>
<organism evidence="6 7">
    <name type="scientific">Candida glabrata</name>
    <name type="common">Yeast</name>
    <name type="synonym">Torulopsis glabrata</name>
    <dbReference type="NCBI Taxonomy" id="5478"/>
    <lineage>
        <taxon>Eukaryota</taxon>
        <taxon>Fungi</taxon>
        <taxon>Dikarya</taxon>
        <taxon>Ascomycota</taxon>
        <taxon>Saccharomycotina</taxon>
        <taxon>Saccharomycetes</taxon>
        <taxon>Saccharomycetales</taxon>
        <taxon>Saccharomycetaceae</taxon>
        <taxon>Nakaseomyces</taxon>
    </lineage>
</organism>
<evidence type="ECO:0000256" key="1">
    <source>
        <dbReference type="ARBA" id="ARBA00022737"/>
    </source>
</evidence>
<dbReference type="SMART" id="SM00028">
    <property type="entry name" value="TPR"/>
    <property type="match status" value="3"/>
</dbReference>
<reference evidence="6 7" key="1">
    <citation type="submission" date="2015-10" db="EMBL/GenBank/DDBJ databases">
        <title>Draft genomes sequences of Candida glabrata isolates 1A, 1B, 2A, 2B, 3A and 3B.</title>
        <authorList>
            <person name="Haavelsrud O.E."/>
            <person name="Gaustad P."/>
        </authorList>
    </citation>
    <scope>NUCLEOTIDE SEQUENCE [LARGE SCALE GENOMIC DNA]</scope>
    <source>
        <strain evidence="6">910700640</strain>
    </source>
</reference>
<dbReference type="OMA" id="WRAAQCA"/>
<dbReference type="VEuPathDB" id="FungiDB:GWK60_H07403"/>
<comment type="caution">
    <text evidence="6">The sequence shown here is derived from an EMBL/GenBank/DDBJ whole genome shotgun (WGS) entry which is preliminary data.</text>
</comment>
<dbReference type="VEuPathDB" id="FungiDB:GW608_H07491"/>
<feature type="region of interest" description="Disordered" evidence="4">
    <location>
        <begin position="1"/>
        <end position="21"/>
    </location>
</feature>
<evidence type="ECO:0000313" key="6">
    <source>
        <dbReference type="EMBL" id="KTB04627.1"/>
    </source>
</evidence>
<dbReference type="VEuPathDB" id="FungiDB:B1J91_H07425g"/>
<evidence type="ECO:0000256" key="2">
    <source>
        <dbReference type="ARBA" id="ARBA00022803"/>
    </source>
</evidence>
<evidence type="ECO:0000313" key="7">
    <source>
        <dbReference type="Proteomes" id="UP000054886"/>
    </source>
</evidence>
<dbReference type="InterPro" id="IPR011990">
    <property type="entry name" value="TPR-like_helical_dom_sf"/>
</dbReference>
<evidence type="ECO:0000256" key="3">
    <source>
        <dbReference type="ARBA" id="ARBA00023602"/>
    </source>
</evidence>
<dbReference type="PANTHER" id="PTHR46035:SF1">
    <property type="entry name" value="TETRATRICOPEPTIDE REPEAT PROTEIN 4"/>
    <property type="match status" value="1"/>
</dbReference>
<dbReference type="CDD" id="cd21381">
    <property type="entry name" value="CTWD_TTC4"/>
    <property type="match status" value="1"/>
</dbReference>
<dbReference type="Proteomes" id="UP000054886">
    <property type="component" value="Unassembled WGS sequence"/>
</dbReference>
<dbReference type="GO" id="GO:0051879">
    <property type="term" value="F:Hsp90 protein binding"/>
    <property type="evidence" value="ECO:0007669"/>
    <property type="project" value="EnsemblFungi"/>
</dbReference>
<dbReference type="Pfam" id="PF18972">
    <property type="entry name" value="Wheel"/>
    <property type="match status" value="1"/>
</dbReference>
<dbReference type="GO" id="GO:0043022">
    <property type="term" value="F:ribosome binding"/>
    <property type="evidence" value="ECO:0007669"/>
    <property type="project" value="EnsemblFungi"/>
</dbReference>
<evidence type="ECO:0000256" key="4">
    <source>
        <dbReference type="SAM" id="MobiDB-lite"/>
    </source>
</evidence>
<dbReference type="Gene3D" id="1.25.40.10">
    <property type="entry name" value="Tetratricopeptide repeat domain"/>
    <property type="match status" value="1"/>
</dbReference>
<comment type="similarity">
    <text evidence="3">Belongs to the TTC4 family.</text>
</comment>
<dbReference type="GO" id="GO:0030544">
    <property type="term" value="F:Hsp70 protein binding"/>
    <property type="evidence" value="ECO:0007669"/>
    <property type="project" value="EnsemblFungi"/>
</dbReference>
<dbReference type="GO" id="GO:0005829">
    <property type="term" value="C:cytosol"/>
    <property type="evidence" value="ECO:0007669"/>
    <property type="project" value="TreeGrafter"/>
</dbReference>
<gene>
    <name evidence="6" type="ORF">AO440_002213</name>
</gene>
<keyword evidence="2" id="KW-0802">TPR repeat</keyword>
<dbReference type="SUPFAM" id="SSF48452">
    <property type="entry name" value="TPR-like"/>
    <property type="match status" value="1"/>
</dbReference>
<dbReference type="GO" id="GO:0005634">
    <property type="term" value="C:nucleus"/>
    <property type="evidence" value="ECO:0007669"/>
    <property type="project" value="TreeGrafter"/>
</dbReference>
<dbReference type="VEuPathDB" id="FungiDB:GVI51_H07337"/>
<evidence type="ECO:0000259" key="5">
    <source>
        <dbReference type="Pfam" id="PF18972"/>
    </source>
</evidence>
<dbReference type="InterPro" id="IPR019734">
    <property type="entry name" value="TPR_rpt"/>
</dbReference>
<dbReference type="VEuPathDB" id="FungiDB:CAGL0H07425g"/>
<proteinExistence type="inferred from homology"/>
<feature type="domain" description="Cns1/TTC4 wheel" evidence="5">
    <location>
        <begin position="255"/>
        <end position="371"/>
    </location>
</feature>
<dbReference type="AlphaFoldDB" id="A0A0W0D281"/>
<name>A0A0W0D281_CANGB</name>
<dbReference type="EMBL" id="LLZZ01000116">
    <property type="protein sequence ID" value="KTB04627.1"/>
    <property type="molecule type" value="Genomic_DNA"/>
</dbReference>
<dbReference type="PhylomeDB" id="A0A0W0D281"/>
<dbReference type="OrthoDB" id="420195at2759"/>
<accession>A0A0W0D281</accession>
<dbReference type="GO" id="GO:0042026">
    <property type="term" value="P:protein refolding"/>
    <property type="evidence" value="ECO:0007669"/>
    <property type="project" value="EnsemblFungi"/>
</dbReference>
<keyword evidence="1" id="KW-0677">Repeat</keyword>
<feature type="compositionally biased region" description="Basic and acidic residues" evidence="4">
    <location>
        <begin position="1"/>
        <end position="10"/>
    </location>
</feature>
<dbReference type="PANTHER" id="PTHR46035">
    <property type="entry name" value="TETRATRICOPEPTIDE REPEAT PROTEIN 4"/>
    <property type="match status" value="1"/>
</dbReference>
<sequence length="380" mass="43834">MSSTKKEYKKPQKYVPGINDPILPPQLAEFQDKSTDEVLTELNRMPFFMTKLDNSDGDGGENVELEALKALAYEGEPHEIAENFKKQGNDLYKVKRFRDARELYSKGIDVKCQVNTINESLYANRAACELEIKNYRRCINDCKQALQLNPKNIKCYYRIAKAFTALERLDEALESIEFGEKIDNTNKSLKTLKLHIETKQLEIEARRLKLENEKKERENYQFILNSAIELRNITNIKTSKPAELLREASIKLENPLELESQLIIPAVVLFPLSDEFDFIAEVGELSTVQDVIDILMERPPEWFERPEHKGYSSKSLLAFMETEGGGLVKAGKKLTFHDILRKEKPNVPLFDSALKVFLVPKDQSDDWLSKWDKEKALARR</sequence>